<feature type="binding site" evidence="2">
    <location>
        <begin position="11"/>
        <end position="18"/>
    </location>
    <ligand>
        <name>substrate</name>
    </ligand>
</feature>
<reference evidence="3 4" key="1">
    <citation type="submission" date="2018-10" db="EMBL/GenBank/DDBJ databases">
        <title>Falsibacillus sp. genome draft.</title>
        <authorList>
            <person name="Shi S."/>
        </authorList>
    </citation>
    <scope>NUCLEOTIDE SEQUENCE [LARGE SCALE GENOMIC DNA]</scope>
    <source>
        <strain evidence="3 4">GY 10110</strain>
    </source>
</reference>
<dbReference type="GO" id="GO:0016791">
    <property type="term" value="F:phosphatase activity"/>
    <property type="evidence" value="ECO:0007669"/>
    <property type="project" value="TreeGrafter"/>
</dbReference>
<sequence length="208" mass="24558">MDDCMVMALFRHGVTKENKKGLYIGWSDAPLCQDWKDQMRNAPFHLSHYDSIYSSDLSRCKETAHLYFSNRQVSYNPDLRELHFGEWEAKHHNELAENSYYQEWLNYPFKMKTPDGETFGVFTKRVDRAIKQIKENLSRNQHNSCAIVTHSGVIRYLLDRFVPESKGFWSWDVPYGTGFELIWTYDEWGCGDRCTLLREVPLTENQHG</sequence>
<dbReference type="EMBL" id="RCVZ01000004">
    <property type="protein sequence ID" value="RLQ96214.1"/>
    <property type="molecule type" value="Genomic_DNA"/>
</dbReference>
<dbReference type="AlphaFoldDB" id="A0A3L7K1I4"/>
<dbReference type="SMART" id="SM00855">
    <property type="entry name" value="PGAM"/>
    <property type="match status" value="1"/>
</dbReference>
<name>A0A3L7K1I4_9BACI</name>
<dbReference type="InterPro" id="IPR050275">
    <property type="entry name" value="PGM_Phosphatase"/>
</dbReference>
<dbReference type="Gene3D" id="3.40.50.1240">
    <property type="entry name" value="Phosphoglycerate mutase-like"/>
    <property type="match status" value="1"/>
</dbReference>
<dbReference type="InterPro" id="IPR029033">
    <property type="entry name" value="His_PPase_superfam"/>
</dbReference>
<dbReference type="PANTHER" id="PTHR48100:SF59">
    <property type="entry name" value="ADENOSYLCOBALAMIN_ALPHA-RIBAZOLE PHOSPHATASE"/>
    <property type="match status" value="1"/>
</dbReference>
<evidence type="ECO:0008006" key="5">
    <source>
        <dbReference type="Google" id="ProtNLM"/>
    </source>
</evidence>
<dbReference type="CDD" id="cd07067">
    <property type="entry name" value="HP_PGM_like"/>
    <property type="match status" value="1"/>
</dbReference>
<keyword evidence="4" id="KW-1185">Reference proteome</keyword>
<dbReference type="PANTHER" id="PTHR48100">
    <property type="entry name" value="BROAD-SPECIFICITY PHOSPHATASE YOR283W-RELATED"/>
    <property type="match status" value="1"/>
</dbReference>
<evidence type="ECO:0000313" key="3">
    <source>
        <dbReference type="EMBL" id="RLQ96214.1"/>
    </source>
</evidence>
<dbReference type="RefSeq" id="WP_121680066.1">
    <property type="nucleotide sequence ID" value="NZ_RCVZ01000004.1"/>
</dbReference>
<evidence type="ECO:0000313" key="4">
    <source>
        <dbReference type="Proteomes" id="UP000276770"/>
    </source>
</evidence>
<proteinExistence type="predicted"/>
<evidence type="ECO:0000256" key="2">
    <source>
        <dbReference type="PIRSR" id="PIRSR613078-2"/>
    </source>
</evidence>
<feature type="active site" description="Proton donor/acceptor" evidence="1">
    <location>
        <position position="81"/>
    </location>
</feature>
<dbReference type="InterPro" id="IPR013078">
    <property type="entry name" value="His_Pase_superF_clade-1"/>
</dbReference>
<dbReference type="Proteomes" id="UP000276770">
    <property type="component" value="Unassembled WGS sequence"/>
</dbReference>
<protein>
    <recommendedName>
        <fullName evidence="5">Histidine phosphatase family protein</fullName>
    </recommendedName>
</protein>
<evidence type="ECO:0000256" key="1">
    <source>
        <dbReference type="PIRSR" id="PIRSR613078-1"/>
    </source>
</evidence>
<dbReference type="OrthoDB" id="9783269at2"/>
<dbReference type="SUPFAM" id="SSF53254">
    <property type="entry name" value="Phosphoglycerate mutase-like"/>
    <property type="match status" value="1"/>
</dbReference>
<dbReference type="GO" id="GO:0005737">
    <property type="term" value="C:cytoplasm"/>
    <property type="evidence" value="ECO:0007669"/>
    <property type="project" value="TreeGrafter"/>
</dbReference>
<accession>A0A3L7K1I4</accession>
<organism evidence="3 4">
    <name type="scientific">Falsibacillus albus</name>
    <dbReference type="NCBI Taxonomy" id="2478915"/>
    <lineage>
        <taxon>Bacteria</taxon>
        <taxon>Bacillati</taxon>
        <taxon>Bacillota</taxon>
        <taxon>Bacilli</taxon>
        <taxon>Bacillales</taxon>
        <taxon>Bacillaceae</taxon>
        <taxon>Falsibacillus</taxon>
    </lineage>
</organism>
<gene>
    <name evidence="3" type="ORF">D9X91_07955</name>
</gene>
<dbReference type="Pfam" id="PF00300">
    <property type="entry name" value="His_Phos_1"/>
    <property type="match status" value="1"/>
</dbReference>
<feature type="active site" description="Tele-phosphohistidine intermediate" evidence="1">
    <location>
        <position position="12"/>
    </location>
</feature>
<feature type="binding site" evidence="2">
    <location>
        <position position="59"/>
    </location>
    <ligand>
        <name>substrate</name>
    </ligand>
</feature>
<comment type="caution">
    <text evidence="3">The sequence shown here is derived from an EMBL/GenBank/DDBJ whole genome shotgun (WGS) entry which is preliminary data.</text>
</comment>